<accession>A0A135IB50</accession>
<dbReference type="EMBL" id="LNTY01000017">
    <property type="protein sequence ID" value="KXF82680.1"/>
    <property type="molecule type" value="Genomic_DNA"/>
</dbReference>
<evidence type="ECO:0000259" key="1">
    <source>
        <dbReference type="Pfam" id="PF12146"/>
    </source>
</evidence>
<evidence type="ECO:0000313" key="3">
    <source>
        <dbReference type="Proteomes" id="UP000070529"/>
    </source>
</evidence>
<protein>
    <submittedName>
        <fullName evidence="2">Lysophospholipase</fullName>
    </submittedName>
</protein>
<reference evidence="2 3" key="1">
    <citation type="submission" date="2015-11" db="EMBL/GenBank/DDBJ databases">
        <title>Genomic Taxonomy of the Vibrionaceae.</title>
        <authorList>
            <person name="Gomez-Gil B."/>
            <person name="Enciso-Ibarra J."/>
        </authorList>
    </citation>
    <scope>NUCLEOTIDE SEQUENCE [LARGE SCALE GENOMIC DNA]</scope>
    <source>
        <strain evidence="2 3">CAIM 912</strain>
    </source>
</reference>
<name>A0A135IB50_9GAMM</name>
<dbReference type="RefSeq" id="WP_067412494.1">
    <property type="nucleotide sequence ID" value="NZ_LNTY01000017.1"/>
</dbReference>
<dbReference type="Proteomes" id="UP000070529">
    <property type="component" value="Unassembled WGS sequence"/>
</dbReference>
<evidence type="ECO:0000313" key="2">
    <source>
        <dbReference type="EMBL" id="KXF82680.1"/>
    </source>
</evidence>
<organism evidence="2 3">
    <name type="scientific">Enterovibrio coralii</name>
    <dbReference type="NCBI Taxonomy" id="294935"/>
    <lineage>
        <taxon>Bacteria</taxon>
        <taxon>Pseudomonadati</taxon>
        <taxon>Pseudomonadota</taxon>
        <taxon>Gammaproteobacteria</taxon>
        <taxon>Vibrionales</taxon>
        <taxon>Vibrionaceae</taxon>
        <taxon>Enterovibrio</taxon>
    </lineage>
</organism>
<dbReference type="PANTHER" id="PTHR11614">
    <property type="entry name" value="PHOSPHOLIPASE-RELATED"/>
    <property type="match status" value="1"/>
</dbReference>
<dbReference type="SUPFAM" id="SSF53474">
    <property type="entry name" value="alpha/beta-Hydrolases"/>
    <property type="match status" value="1"/>
</dbReference>
<dbReference type="OrthoDB" id="9788260at2"/>
<dbReference type="Gene3D" id="3.40.50.1820">
    <property type="entry name" value="alpha/beta hydrolase"/>
    <property type="match status" value="1"/>
</dbReference>
<gene>
    <name evidence="2" type="ORF">ATN88_14415</name>
</gene>
<comment type="caution">
    <text evidence="2">The sequence shown here is derived from an EMBL/GenBank/DDBJ whole genome shotgun (WGS) entry which is preliminary data.</text>
</comment>
<proteinExistence type="predicted"/>
<sequence length="336" mass="38013">MSIERPFLFSSEKSLASTMVEQVSPFWASRQQGQVIGQDGLRLNWCAFTKPEHTKAIVVVNGRIEATAKYQEVFFDLFRQGYDVYSYDHRGQGHSHRLVTGSDIGHVVDFEHYVDDLDTFINDVVAQKNHQQRMILAHSMGGAISVLYAARKPNAIDAIALSAPMLGINLSPLLQKTAEPLCKVLSKLQHPAGFAPGQVPYWAKPFKHNLLTQSEARYQWFRELYESDETLKVGGPSAQWIWQSLSACECMMQAATQIEMPVLLMQAARDQIVCNEAMFQFYRDRQSAGLPVQFDIIAESRHELLFERDDIRNQALEKALTFFAAQANEVPLEQTA</sequence>
<keyword evidence="3" id="KW-1185">Reference proteome</keyword>
<dbReference type="AlphaFoldDB" id="A0A135IB50"/>
<dbReference type="InterPro" id="IPR022742">
    <property type="entry name" value="Hydrolase_4"/>
</dbReference>
<dbReference type="InterPro" id="IPR051044">
    <property type="entry name" value="MAG_DAG_Lipase"/>
</dbReference>
<dbReference type="STRING" id="294935.ATN88_14415"/>
<feature type="domain" description="Serine aminopeptidase S33" evidence="1">
    <location>
        <begin position="52"/>
        <end position="309"/>
    </location>
</feature>
<dbReference type="InterPro" id="IPR029058">
    <property type="entry name" value="AB_hydrolase_fold"/>
</dbReference>
<dbReference type="Pfam" id="PF12146">
    <property type="entry name" value="Hydrolase_4"/>
    <property type="match status" value="1"/>
</dbReference>